<name>A0A9X1HUW2_9BACT</name>
<keyword evidence="1" id="KW-1133">Transmembrane helix</keyword>
<organism evidence="3 4">
    <name type="scientific">Fulvivirga sedimenti</name>
    <dbReference type="NCBI Taxonomy" id="2879465"/>
    <lineage>
        <taxon>Bacteria</taxon>
        <taxon>Pseudomonadati</taxon>
        <taxon>Bacteroidota</taxon>
        <taxon>Cytophagia</taxon>
        <taxon>Cytophagales</taxon>
        <taxon>Fulvivirgaceae</taxon>
        <taxon>Fulvivirga</taxon>
    </lineage>
</organism>
<comment type="caution">
    <text evidence="3">The sequence shown here is derived from an EMBL/GenBank/DDBJ whole genome shotgun (WGS) entry which is preliminary data.</text>
</comment>
<dbReference type="RefSeq" id="WP_225698972.1">
    <property type="nucleotide sequence ID" value="NZ_JAIXNE010000005.1"/>
</dbReference>
<evidence type="ECO:0000313" key="3">
    <source>
        <dbReference type="EMBL" id="MCA6078116.1"/>
    </source>
</evidence>
<feature type="transmembrane region" description="Helical" evidence="1">
    <location>
        <begin position="88"/>
        <end position="106"/>
    </location>
</feature>
<evidence type="ECO:0000313" key="4">
    <source>
        <dbReference type="Proteomes" id="UP001139409"/>
    </source>
</evidence>
<reference evidence="3" key="1">
    <citation type="submission" date="2021-09" db="EMBL/GenBank/DDBJ databases">
        <title>Fulvivirga sp. isolated from coastal sediment.</title>
        <authorList>
            <person name="Yu H."/>
        </authorList>
    </citation>
    <scope>NUCLEOTIDE SEQUENCE</scope>
    <source>
        <strain evidence="3">1062</strain>
    </source>
</reference>
<keyword evidence="4" id="KW-1185">Reference proteome</keyword>
<keyword evidence="1" id="KW-0472">Membrane</keyword>
<dbReference type="AlphaFoldDB" id="A0A9X1HUW2"/>
<feature type="transmembrane region" description="Helical" evidence="1">
    <location>
        <begin position="326"/>
        <end position="353"/>
    </location>
</feature>
<feature type="transmembrane region" description="Helical" evidence="1">
    <location>
        <begin position="142"/>
        <end position="161"/>
    </location>
</feature>
<feature type="transmembrane region" description="Helical" evidence="1">
    <location>
        <begin position="230"/>
        <end position="251"/>
    </location>
</feature>
<dbReference type="PANTHER" id="PTHR31061:SF24">
    <property type="entry name" value="LD22376P"/>
    <property type="match status" value="1"/>
</dbReference>
<keyword evidence="1" id="KW-0812">Transmembrane</keyword>
<feature type="transmembrane region" description="Helical" evidence="1">
    <location>
        <begin position="118"/>
        <end position="135"/>
    </location>
</feature>
<accession>A0A9X1HUW2</accession>
<feature type="transmembrane region" description="Helical" evidence="1">
    <location>
        <begin position="54"/>
        <end position="72"/>
    </location>
</feature>
<evidence type="ECO:0000256" key="1">
    <source>
        <dbReference type="SAM" id="Phobius"/>
    </source>
</evidence>
<feature type="transmembrane region" description="Helical" evidence="1">
    <location>
        <begin position="12"/>
        <end position="34"/>
    </location>
</feature>
<evidence type="ECO:0000259" key="2">
    <source>
        <dbReference type="Pfam" id="PF07786"/>
    </source>
</evidence>
<gene>
    <name evidence="3" type="ORF">LDX50_24810</name>
</gene>
<dbReference type="EMBL" id="JAIXNE010000005">
    <property type="protein sequence ID" value="MCA6078116.1"/>
    <property type="molecule type" value="Genomic_DNA"/>
</dbReference>
<dbReference type="InterPro" id="IPR012429">
    <property type="entry name" value="HGSNAT_cat"/>
</dbReference>
<dbReference type="Proteomes" id="UP001139409">
    <property type="component" value="Unassembled WGS sequence"/>
</dbReference>
<protein>
    <submittedName>
        <fullName evidence="3">Heparan-alpha-glucosaminide N-acetyltransferase domain-containing protein</fullName>
    </submittedName>
</protein>
<sequence length="400" mass="44932">MTETLNPTKRLISLDALRGFTIAAMVIVNDPGSWSSVYDPLLHANWNGVTPTDLIFPFFLFMVGVSITLAYEKRKQQGASKPDMYKKILSRAVKIMLLGWFLWLWPDFSFEGMRYAGVLPRISLVFLACAVLFLNTNWKQQFWIGGGILLLYWMLFEWIPVPVDDVIQSALDTGTVQRSGGGIVELGEIERLSEGTIAANYQPGINIAAWFDRKVLPGRFWEVTWDPEGLLSTLPAIVTGIIGMLIGRLVLKVQNEWEKLTWIFFAGFAMYLLAEAWSWSMPLNKNLWTSSYTLWTAGMATMGLAACMLVVDLLGYTKWTGLGRVYGANAITSYVLAGMLTIIFYSDAVLGFAPNRAFMDGMTSIGMSAKLASFLYAIIYMLIIYIPALILYRKKIFIKV</sequence>
<feature type="transmembrane region" description="Helical" evidence="1">
    <location>
        <begin position="292"/>
        <end position="314"/>
    </location>
</feature>
<feature type="transmembrane region" description="Helical" evidence="1">
    <location>
        <begin position="260"/>
        <end position="280"/>
    </location>
</feature>
<dbReference type="PANTHER" id="PTHR31061">
    <property type="entry name" value="LD22376P"/>
    <property type="match status" value="1"/>
</dbReference>
<feature type="domain" description="Heparan-alpha-glucosaminide N-acetyltransferase catalytic" evidence="2">
    <location>
        <begin position="10"/>
        <end position="151"/>
    </location>
</feature>
<feature type="transmembrane region" description="Helical" evidence="1">
    <location>
        <begin position="373"/>
        <end position="392"/>
    </location>
</feature>
<dbReference type="Pfam" id="PF07786">
    <property type="entry name" value="HGSNAT_cat"/>
    <property type="match status" value="1"/>
</dbReference>
<proteinExistence type="predicted"/>